<organism evidence="2 3">
    <name type="scientific">Phytophthora fragariae</name>
    <dbReference type="NCBI Taxonomy" id="53985"/>
    <lineage>
        <taxon>Eukaryota</taxon>
        <taxon>Sar</taxon>
        <taxon>Stramenopiles</taxon>
        <taxon>Oomycota</taxon>
        <taxon>Peronosporomycetes</taxon>
        <taxon>Peronosporales</taxon>
        <taxon>Peronosporaceae</taxon>
        <taxon>Phytophthora</taxon>
    </lineage>
</organism>
<evidence type="ECO:0000313" key="3">
    <source>
        <dbReference type="Proteomes" id="UP000486351"/>
    </source>
</evidence>
<dbReference type="Proteomes" id="UP000486351">
    <property type="component" value="Unassembled WGS sequence"/>
</dbReference>
<evidence type="ECO:0000256" key="1">
    <source>
        <dbReference type="SAM" id="SignalP"/>
    </source>
</evidence>
<feature type="signal peptide" evidence="1">
    <location>
        <begin position="1"/>
        <end position="24"/>
    </location>
</feature>
<keyword evidence="1" id="KW-0732">Signal</keyword>
<feature type="chain" id="PRO_5026016931" description="RxLR effector protein" evidence="1">
    <location>
        <begin position="25"/>
        <end position="50"/>
    </location>
</feature>
<dbReference type="AlphaFoldDB" id="A0A6G0RL60"/>
<evidence type="ECO:0000313" key="2">
    <source>
        <dbReference type="EMBL" id="KAE9335824.1"/>
    </source>
</evidence>
<reference evidence="2 3" key="1">
    <citation type="submission" date="2018-09" db="EMBL/GenBank/DDBJ databases">
        <title>Genomic investigation of the strawberry pathogen Phytophthora fragariae indicates pathogenicity is determined by transcriptional variation in three key races.</title>
        <authorList>
            <person name="Adams T.M."/>
            <person name="Armitage A.D."/>
            <person name="Sobczyk M.K."/>
            <person name="Bates H.J."/>
            <person name="Dunwell J.M."/>
            <person name="Nellist C.F."/>
            <person name="Harrison R.J."/>
        </authorList>
    </citation>
    <scope>NUCLEOTIDE SEQUENCE [LARGE SCALE GENOMIC DNA]</scope>
    <source>
        <strain evidence="2 3">NOV-77</strain>
    </source>
</reference>
<accession>A0A6G0RL60</accession>
<protein>
    <recommendedName>
        <fullName evidence="4">RxLR effector protein</fullName>
    </recommendedName>
</protein>
<sequence length="50" mass="5402">MQMVISCSVRIQLMLVCCSAFVGADHPSPDLIESLGTLNLKSPKLKMVVP</sequence>
<dbReference type="EMBL" id="QXFY01000778">
    <property type="protein sequence ID" value="KAE9335824.1"/>
    <property type="molecule type" value="Genomic_DNA"/>
</dbReference>
<gene>
    <name evidence="2" type="ORF">PF008_g13308</name>
</gene>
<name>A0A6G0RL60_9STRA</name>
<evidence type="ECO:0008006" key="4">
    <source>
        <dbReference type="Google" id="ProtNLM"/>
    </source>
</evidence>
<proteinExistence type="predicted"/>
<comment type="caution">
    <text evidence="2">The sequence shown here is derived from an EMBL/GenBank/DDBJ whole genome shotgun (WGS) entry which is preliminary data.</text>
</comment>